<dbReference type="InterPro" id="IPR027417">
    <property type="entry name" value="P-loop_NTPase"/>
</dbReference>
<dbReference type="SUPFAM" id="SSF52540">
    <property type="entry name" value="P-loop containing nucleoside triphosphate hydrolases"/>
    <property type="match status" value="1"/>
</dbReference>
<evidence type="ECO:0000256" key="1">
    <source>
        <dbReference type="ARBA" id="ARBA00004141"/>
    </source>
</evidence>
<reference evidence="12" key="1">
    <citation type="journal article" date="2022" name="G3 (Bethesda)">
        <title>Unveiling the complete genome sequence of Alicyclobacillus acidoterrestris DSM 3922T, a taint-producing strain.</title>
        <authorList>
            <person name="Leonardo I.C."/>
            <person name="Barreto Crespo M.T."/>
            <person name="Gaspar F.B."/>
        </authorList>
    </citation>
    <scope>NUCLEOTIDE SEQUENCE [LARGE SCALE GENOMIC DNA]</scope>
    <source>
        <strain evidence="12">DSM 3922</strain>
    </source>
</reference>
<dbReference type="PROSITE" id="PS50893">
    <property type="entry name" value="ABC_TRANSPORTER_2"/>
    <property type="match status" value="1"/>
</dbReference>
<dbReference type="InterPro" id="IPR050095">
    <property type="entry name" value="ECF_ABC_transporter_ATP-bd"/>
</dbReference>
<keyword evidence="7 11" id="KW-0067">ATP-binding</keyword>
<keyword evidence="5" id="KW-0812">Transmembrane</keyword>
<protein>
    <submittedName>
        <fullName evidence="11">ATP-binding cassette domain-containing protein</fullName>
    </submittedName>
</protein>
<comment type="similarity">
    <text evidence="2">Belongs to the ABC transporter superfamily.</text>
</comment>
<keyword evidence="10" id="KW-0472">Membrane</keyword>
<sequence length="571" mass="62368">MSMLLSIDNLTVGTTPRRRLRGLTACVDNGEFIVVLGHNGAGKSTLLDVLAGVTAPTEGTLTWQRDDGEPAQVNNAFTNRVGYLFQSPETGLFAGTVAEEFAVTWGISPRQVQERAAEVKSLLRRVGLDAIELDDIPATWSTGMQRRMAIALVLAENPRIVLLDEPSAGLDGSSQQQLLQTLQHMRDEGRTVIVATHDTDAFLSLATRAWVLADGALVYDGLLSDLYAQPERLVAHRLGLPPSLRLQVRLVRAGLLDAPAARDASTLVESLVPRRGPIDEAASETNLATEIADDTITETNEHADAALPSDASASLDRGQKYRGRLNIDSRSRWITTSLFTVAIALVHNPLGIVLGLCGTLALLVAFGAKWRRVAKWSIAWGLFALLTTAIGAAHFGPPFHPTAHYGFSFVAAGHALVSILPYWCFLQSGQLLVTGTTALEVQAMLEWILRVLHLPARSRHLAGLTGGMVYRFLPAVSQLYHVQLRAYRVRTLAIRKPRFASLRLTHVLAPLVIRLIRYGETTHNALVARNLFAHPIPLDQLLPEKLRLRDWIVALIGLAFATAIVGMQWFV</sequence>
<dbReference type="SMART" id="SM00382">
    <property type="entry name" value="AAA"/>
    <property type="match status" value="1"/>
</dbReference>
<dbReference type="InterPro" id="IPR003439">
    <property type="entry name" value="ABC_transporter-like_ATP-bd"/>
</dbReference>
<dbReference type="PANTHER" id="PTHR43553:SF1">
    <property type="entry name" value="ABC TRANSPORTER I FAMILY MEMBER 11, CHLOROPLASTIC"/>
    <property type="match status" value="1"/>
</dbReference>
<dbReference type="eggNOG" id="COG0619">
    <property type="taxonomic scope" value="Bacteria"/>
</dbReference>
<evidence type="ECO:0000313" key="12">
    <source>
        <dbReference type="Proteomes" id="UP000829401"/>
    </source>
</evidence>
<keyword evidence="9" id="KW-1133">Transmembrane helix</keyword>
<comment type="subcellular location">
    <subcellularLocation>
        <location evidence="1">Membrane</location>
        <topology evidence="1">Multi-pass membrane protein</topology>
    </subcellularLocation>
</comment>
<evidence type="ECO:0000256" key="2">
    <source>
        <dbReference type="ARBA" id="ARBA00005417"/>
    </source>
</evidence>
<evidence type="ECO:0000256" key="7">
    <source>
        <dbReference type="ARBA" id="ARBA00022840"/>
    </source>
</evidence>
<dbReference type="InterPro" id="IPR015856">
    <property type="entry name" value="ABC_transpr_CbiO/EcfA_su"/>
</dbReference>
<dbReference type="Proteomes" id="UP000829401">
    <property type="component" value="Chromosome"/>
</dbReference>
<dbReference type="Gene3D" id="3.40.50.300">
    <property type="entry name" value="P-loop containing nucleotide triphosphate hydrolases"/>
    <property type="match status" value="1"/>
</dbReference>
<proteinExistence type="inferred from homology"/>
<evidence type="ECO:0000256" key="4">
    <source>
        <dbReference type="ARBA" id="ARBA00022475"/>
    </source>
</evidence>
<dbReference type="STRING" id="1356854.N007_16450"/>
<dbReference type="GO" id="GO:0005886">
    <property type="term" value="C:plasma membrane"/>
    <property type="evidence" value="ECO:0007669"/>
    <property type="project" value="UniProtKB-ARBA"/>
</dbReference>
<name>T0BCV4_ALIAG</name>
<dbReference type="GO" id="GO:0005524">
    <property type="term" value="F:ATP binding"/>
    <property type="evidence" value="ECO:0007669"/>
    <property type="project" value="UniProtKB-KW"/>
</dbReference>
<evidence type="ECO:0000256" key="3">
    <source>
        <dbReference type="ARBA" id="ARBA00022448"/>
    </source>
</evidence>
<keyword evidence="12" id="KW-1185">Reference proteome</keyword>
<dbReference type="PANTHER" id="PTHR43553">
    <property type="entry name" value="HEAVY METAL TRANSPORTER"/>
    <property type="match status" value="1"/>
</dbReference>
<dbReference type="RefSeq" id="WP_021298427.1">
    <property type="nucleotide sequence ID" value="NZ_AURB01000190.1"/>
</dbReference>
<evidence type="ECO:0000313" key="11">
    <source>
        <dbReference type="EMBL" id="UNO49744.1"/>
    </source>
</evidence>
<dbReference type="GO" id="GO:0016887">
    <property type="term" value="F:ATP hydrolysis activity"/>
    <property type="evidence" value="ECO:0007669"/>
    <property type="project" value="InterPro"/>
</dbReference>
<dbReference type="CDD" id="cd16914">
    <property type="entry name" value="EcfT"/>
    <property type="match status" value="1"/>
</dbReference>
<evidence type="ECO:0000256" key="9">
    <source>
        <dbReference type="ARBA" id="ARBA00022989"/>
    </source>
</evidence>
<dbReference type="InterPro" id="IPR003339">
    <property type="entry name" value="ABC/ECF_trnsptr_transmembrane"/>
</dbReference>
<dbReference type="InterPro" id="IPR003593">
    <property type="entry name" value="AAA+_ATPase"/>
</dbReference>
<keyword evidence="4" id="KW-1003">Cell membrane</keyword>
<dbReference type="Pfam" id="PF00005">
    <property type="entry name" value="ABC_tran"/>
    <property type="match status" value="1"/>
</dbReference>
<gene>
    <name evidence="11" type="ORF">K1I37_04225</name>
</gene>
<keyword evidence="6" id="KW-0547">Nucleotide-binding</keyword>
<accession>A0A9E6ZV43</accession>
<dbReference type="eggNOG" id="COG1122">
    <property type="taxonomic scope" value="Bacteria"/>
</dbReference>
<accession>T0BCV4</accession>
<dbReference type="KEGG" id="aaco:K1I37_04225"/>
<dbReference type="AlphaFoldDB" id="T0BCV4"/>
<keyword evidence="3" id="KW-0813">Transport</keyword>
<dbReference type="OrthoDB" id="2035889at2"/>
<evidence type="ECO:0000256" key="8">
    <source>
        <dbReference type="ARBA" id="ARBA00022967"/>
    </source>
</evidence>
<evidence type="ECO:0000256" key="6">
    <source>
        <dbReference type="ARBA" id="ARBA00022741"/>
    </source>
</evidence>
<keyword evidence="8" id="KW-1278">Translocase</keyword>
<dbReference type="CDD" id="cd03225">
    <property type="entry name" value="ABC_cobalt_CbiO_domain1"/>
    <property type="match status" value="1"/>
</dbReference>
<organism evidence="11 12">
    <name type="scientific">Alicyclobacillus acidoterrestris (strain ATCC 49025 / DSM 3922 / CIP 106132 / NCIMB 13137 / GD3B)</name>
    <dbReference type="NCBI Taxonomy" id="1356854"/>
    <lineage>
        <taxon>Bacteria</taxon>
        <taxon>Bacillati</taxon>
        <taxon>Bacillota</taxon>
        <taxon>Bacilli</taxon>
        <taxon>Bacillales</taxon>
        <taxon>Alicyclobacillaceae</taxon>
        <taxon>Alicyclobacillus</taxon>
    </lineage>
</organism>
<evidence type="ECO:0000256" key="5">
    <source>
        <dbReference type="ARBA" id="ARBA00022692"/>
    </source>
</evidence>
<evidence type="ECO:0000256" key="10">
    <source>
        <dbReference type="ARBA" id="ARBA00023136"/>
    </source>
</evidence>
<dbReference type="EMBL" id="CP080467">
    <property type="protein sequence ID" value="UNO49744.1"/>
    <property type="molecule type" value="Genomic_DNA"/>
</dbReference>
<dbReference type="GO" id="GO:0042626">
    <property type="term" value="F:ATPase-coupled transmembrane transporter activity"/>
    <property type="evidence" value="ECO:0007669"/>
    <property type="project" value="TreeGrafter"/>
</dbReference>